<name>A0A438K3U5_VITVI</name>
<evidence type="ECO:0000313" key="1">
    <source>
        <dbReference type="EMBL" id="RVX15882.1"/>
    </source>
</evidence>
<proteinExistence type="predicted"/>
<comment type="caution">
    <text evidence="1">The sequence shown here is derived from an EMBL/GenBank/DDBJ whole genome shotgun (WGS) entry which is preliminary data.</text>
</comment>
<organism evidence="1 2">
    <name type="scientific">Vitis vinifera</name>
    <name type="common">Grape</name>
    <dbReference type="NCBI Taxonomy" id="29760"/>
    <lineage>
        <taxon>Eukaryota</taxon>
        <taxon>Viridiplantae</taxon>
        <taxon>Streptophyta</taxon>
        <taxon>Embryophyta</taxon>
        <taxon>Tracheophyta</taxon>
        <taxon>Spermatophyta</taxon>
        <taxon>Magnoliopsida</taxon>
        <taxon>eudicotyledons</taxon>
        <taxon>Gunneridae</taxon>
        <taxon>Pentapetalae</taxon>
        <taxon>rosids</taxon>
        <taxon>Vitales</taxon>
        <taxon>Vitaceae</taxon>
        <taxon>Viteae</taxon>
        <taxon>Vitis</taxon>
    </lineage>
</organism>
<evidence type="ECO:0000313" key="2">
    <source>
        <dbReference type="Proteomes" id="UP000288805"/>
    </source>
</evidence>
<dbReference type="EMBL" id="QGNW01000017">
    <property type="protein sequence ID" value="RVX15882.1"/>
    <property type="molecule type" value="Genomic_DNA"/>
</dbReference>
<dbReference type="AlphaFoldDB" id="A0A438K3U5"/>
<sequence>MGLGQVWEWFKKPGAGSGQVQVLSCPAPFPVIGNQRALALLHFQTHRRGHEEMNRKGKLAHRSSSFHSGILMTMALQAELRRLKTLPDLLVGVSLAKTTFLGNKKQLTKEQRNISDISLTLRAYPVDCKS</sequence>
<protein>
    <submittedName>
        <fullName evidence="1">Uncharacterized protein</fullName>
    </submittedName>
</protein>
<dbReference type="Proteomes" id="UP000288805">
    <property type="component" value="Unassembled WGS sequence"/>
</dbReference>
<reference evidence="1 2" key="1">
    <citation type="journal article" date="2018" name="PLoS Genet.">
        <title>Population sequencing reveals clonal diversity and ancestral inbreeding in the grapevine cultivar Chardonnay.</title>
        <authorList>
            <person name="Roach M.J."/>
            <person name="Johnson D.L."/>
            <person name="Bohlmann J."/>
            <person name="van Vuuren H.J."/>
            <person name="Jones S.J."/>
            <person name="Pretorius I.S."/>
            <person name="Schmidt S.A."/>
            <person name="Borneman A.R."/>
        </authorList>
    </citation>
    <scope>NUCLEOTIDE SEQUENCE [LARGE SCALE GENOMIC DNA]</scope>
    <source>
        <strain evidence="2">cv. Chardonnay</strain>
        <tissue evidence="1">Leaf</tissue>
    </source>
</reference>
<accession>A0A438K3U5</accession>
<gene>
    <name evidence="1" type="ORF">CK203_005450</name>
</gene>